<dbReference type="GO" id="GO:0008270">
    <property type="term" value="F:zinc ion binding"/>
    <property type="evidence" value="ECO:0007669"/>
    <property type="project" value="UniProtKB-KW"/>
</dbReference>
<dbReference type="InterPro" id="IPR043151">
    <property type="entry name" value="BAH_sf"/>
</dbReference>
<keyword evidence="2" id="KW-0862">Zinc</keyword>
<organism evidence="4 5">
    <name type="scientific">Thalictrum thalictroides</name>
    <name type="common">Rue-anemone</name>
    <name type="synonym">Anemone thalictroides</name>
    <dbReference type="NCBI Taxonomy" id="46969"/>
    <lineage>
        <taxon>Eukaryota</taxon>
        <taxon>Viridiplantae</taxon>
        <taxon>Streptophyta</taxon>
        <taxon>Embryophyta</taxon>
        <taxon>Tracheophyta</taxon>
        <taxon>Spermatophyta</taxon>
        <taxon>Magnoliopsida</taxon>
        <taxon>Ranunculales</taxon>
        <taxon>Ranunculaceae</taxon>
        <taxon>Thalictroideae</taxon>
        <taxon>Thalictrum</taxon>
    </lineage>
</organism>
<dbReference type="GO" id="GO:0003682">
    <property type="term" value="F:chromatin binding"/>
    <property type="evidence" value="ECO:0007669"/>
    <property type="project" value="InterPro"/>
</dbReference>
<keyword evidence="1" id="KW-0863">Zinc-finger</keyword>
<dbReference type="Pfam" id="PF01426">
    <property type="entry name" value="BAH"/>
    <property type="match status" value="1"/>
</dbReference>
<dbReference type="InterPro" id="IPR013083">
    <property type="entry name" value="Znf_RING/FYVE/PHD"/>
</dbReference>
<evidence type="ECO:0000256" key="1">
    <source>
        <dbReference type="ARBA" id="ARBA00022771"/>
    </source>
</evidence>
<keyword evidence="5" id="KW-1185">Reference proteome</keyword>
<protein>
    <submittedName>
        <fullName evidence="4">Chromatin remodeling protein ebs</fullName>
    </submittedName>
</protein>
<dbReference type="Gene3D" id="2.30.30.490">
    <property type="match status" value="1"/>
</dbReference>
<dbReference type="Proteomes" id="UP000554482">
    <property type="component" value="Unassembled WGS sequence"/>
</dbReference>
<feature type="domain" description="BAH" evidence="3">
    <location>
        <begin position="1"/>
        <end position="92"/>
    </location>
</feature>
<name>A0A7J6V4Z7_THATH</name>
<dbReference type="EMBL" id="JABWDY010037778">
    <property type="protein sequence ID" value="KAF5180139.1"/>
    <property type="molecule type" value="Genomic_DNA"/>
</dbReference>
<gene>
    <name evidence="4" type="ORF">FRX31_030278</name>
</gene>
<dbReference type="OrthoDB" id="436852at2759"/>
<dbReference type="PANTHER" id="PTHR46364">
    <property type="entry name" value="OS08G0421900 PROTEIN"/>
    <property type="match status" value="1"/>
</dbReference>
<proteinExistence type="predicted"/>
<dbReference type="InterPro" id="IPR001025">
    <property type="entry name" value="BAH_dom"/>
</dbReference>
<dbReference type="AlphaFoldDB" id="A0A7J6V4Z7"/>
<keyword evidence="1" id="KW-0479">Metal-binding</keyword>
<dbReference type="SUPFAM" id="SSF57903">
    <property type="entry name" value="FYVE/PHD zinc finger"/>
    <property type="match status" value="1"/>
</dbReference>
<evidence type="ECO:0000256" key="2">
    <source>
        <dbReference type="ARBA" id="ARBA00022833"/>
    </source>
</evidence>
<evidence type="ECO:0000259" key="3">
    <source>
        <dbReference type="PROSITE" id="PS51038"/>
    </source>
</evidence>
<accession>A0A7J6V4Z7</accession>
<dbReference type="Gene3D" id="3.30.40.10">
    <property type="entry name" value="Zinc/RING finger domain, C3HC4 (zinc finger)"/>
    <property type="match status" value="1"/>
</dbReference>
<evidence type="ECO:0000313" key="4">
    <source>
        <dbReference type="EMBL" id="KAF5180139.1"/>
    </source>
</evidence>
<reference evidence="4 5" key="1">
    <citation type="submission" date="2020-06" db="EMBL/GenBank/DDBJ databases">
        <title>Transcriptomic and genomic resources for Thalictrum thalictroides and T. hernandezii: Facilitating candidate gene discovery in an emerging model plant lineage.</title>
        <authorList>
            <person name="Arias T."/>
            <person name="Riano-Pachon D.M."/>
            <person name="Di Stilio V.S."/>
        </authorList>
    </citation>
    <scope>NUCLEOTIDE SEQUENCE [LARGE SCALE GENOMIC DNA]</scope>
    <source>
        <strain evidence="5">cv. WT478/WT964</strain>
        <tissue evidence="4">Leaves</tissue>
    </source>
</reference>
<evidence type="ECO:0000313" key="5">
    <source>
        <dbReference type="Proteomes" id="UP000554482"/>
    </source>
</evidence>
<comment type="caution">
    <text evidence="4">The sequence shown here is derived from an EMBL/GenBank/DDBJ whole genome shotgun (WGS) entry which is preliminary data.</text>
</comment>
<dbReference type="InterPro" id="IPR011011">
    <property type="entry name" value="Znf_FYVE_PHD"/>
</dbReference>
<sequence length="155" mass="17925">MKIEDHGNGQVKVHVCKYYKPEETSSWGKRSFHGAKELVISDHTVIESVDEIEGKCIVHTLEDYRKLKPVATEDYYCRFAYNITTDTITMRSEPYDRDVVFHPSCIDLTEQEAKMLDGYVCDDCYSDMTKTNNRPAGNTKEQEEIDLWNGVEVKD</sequence>
<dbReference type="PROSITE" id="PS51038">
    <property type="entry name" value="BAH"/>
    <property type="match status" value="1"/>
</dbReference>